<dbReference type="RefSeq" id="XP_018962740.1">
    <property type="nucleotide sequence ID" value="XM_019107195.2"/>
</dbReference>
<evidence type="ECO:0000256" key="1">
    <source>
        <dbReference type="ARBA" id="ARBA00022723"/>
    </source>
</evidence>
<dbReference type="CTD" id="140545"/>
<evidence type="ECO:0000313" key="6">
    <source>
        <dbReference type="RefSeq" id="XP_018962740.1"/>
    </source>
</evidence>
<feature type="domain" description="RING-type" evidence="5">
    <location>
        <begin position="124"/>
        <end position="166"/>
    </location>
</feature>
<dbReference type="PANTHER" id="PTHR14991">
    <property type="entry name" value="RING FINGER PROTEIN 32"/>
    <property type="match status" value="1"/>
</dbReference>
<evidence type="ECO:0000256" key="2">
    <source>
        <dbReference type="ARBA" id="ARBA00022771"/>
    </source>
</evidence>
<dbReference type="AlphaFoldDB" id="A0A9Q9VCS2"/>
<dbReference type="InterPro" id="IPR000048">
    <property type="entry name" value="IQ_motif_EF-hand-BS"/>
</dbReference>
<dbReference type="CDD" id="cd16677">
    <property type="entry name" value="RING-H2_RNF32_rpt1"/>
    <property type="match status" value="1"/>
</dbReference>
<dbReference type="CDD" id="cd16678">
    <property type="entry name" value="RING-H2_RNF32_rpt2"/>
    <property type="match status" value="1"/>
</dbReference>
<dbReference type="SUPFAM" id="SSF57850">
    <property type="entry name" value="RING/U-box"/>
    <property type="match status" value="2"/>
</dbReference>
<dbReference type="SMART" id="SM00015">
    <property type="entry name" value="IQ"/>
    <property type="match status" value="1"/>
</dbReference>
<evidence type="ECO:0000256" key="4">
    <source>
        <dbReference type="PROSITE-ProRule" id="PRU00175"/>
    </source>
</evidence>
<organism evidence="6">
    <name type="scientific">Cyprinus carpio</name>
    <name type="common">Common carp</name>
    <dbReference type="NCBI Taxonomy" id="7962"/>
    <lineage>
        <taxon>Eukaryota</taxon>
        <taxon>Metazoa</taxon>
        <taxon>Chordata</taxon>
        <taxon>Craniata</taxon>
        <taxon>Vertebrata</taxon>
        <taxon>Euteleostomi</taxon>
        <taxon>Actinopterygii</taxon>
        <taxon>Neopterygii</taxon>
        <taxon>Teleostei</taxon>
        <taxon>Ostariophysi</taxon>
        <taxon>Cypriniformes</taxon>
        <taxon>Cyprinidae</taxon>
        <taxon>Cyprininae</taxon>
        <taxon>Cyprinus</taxon>
    </lineage>
</organism>
<dbReference type="Gene3D" id="1.20.5.190">
    <property type="match status" value="1"/>
</dbReference>
<dbReference type="PROSITE" id="PS50089">
    <property type="entry name" value="ZF_RING_2"/>
    <property type="match status" value="2"/>
</dbReference>
<evidence type="ECO:0000259" key="5">
    <source>
        <dbReference type="PROSITE" id="PS50089"/>
    </source>
</evidence>
<reference evidence="6" key="1">
    <citation type="submission" date="2025-08" db="UniProtKB">
        <authorList>
            <consortium name="RefSeq"/>
        </authorList>
    </citation>
    <scope>IDENTIFICATION</scope>
    <source>
        <tissue evidence="6">Muscle</tissue>
    </source>
</reference>
<evidence type="ECO:0000256" key="3">
    <source>
        <dbReference type="ARBA" id="ARBA00022833"/>
    </source>
</evidence>
<dbReference type="GO" id="GO:0008270">
    <property type="term" value="F:zinc ion binding"/>
    <property type="evidence" value="ECO:0007669"/>
    <property type="project" value="UniProtKB-KW"/>
</dbReference>
<dbReference type="GeneID" id="109093452"/>
<dbReference type="Proteomes" id="UP001155660">
    <property type="component" value="Chromosome B7"/>
</dbReference>
<protein>
    <submittedName>
        <fullName evidence="6">RING finger protein 32 isoform X3</fullName>
    </submittedName>
</protein>
<dbReference type="InterPro" id="IPR013083">
    <property type="entry name" value="Znf_RING/FYVE/PHD"/>
</dbReference>
<dbReference type="PANTHER" id="PTHR14991:SF0">
    <property type="entry name" value="RING FINGER PROTEIN 32"/>
    <property type="match status" value="1"/>
</dbReference>
<feature type="domain" description="RING-type" evidence="5">
    <location>
        <begin position="234"/>
        <end position="286"/>
    </location>
</feature>
<accession>A0A9Q9VCS2</accession>
<keyword evidence="3" id="KW-0862">Zinc</keyword>
<dbReference type="Pfam" id="PF00612">
    <property type="entry name" value="IQ"/>
    <property type="match status" value="1"/>
</dbReference>
<dbReference type="OrthoDB" id="8062037at2759"/>
<dbReference type="InterPro" id="IPR042862">
    <property type="entry name" value="RNF32"/>
</dbReference>
<dbReference type="PROSITE" id="PS50096">
    <property type="entry name" value="IQ"/>
    <property type="match status" value="1"/>
</dbReference>
<dbReference type="Pfam" id="PF13639">
    <property type="entry name" value="zf-RING_2"/>
    <property type="match status" value="2"/>
</dbReference>
<keyword evidence="2 4" id="KW-0863">Zinc-finger</keyword>
<dbReference type="InterPro" id="IPR001841">
    <property type="entry name" value="Znf_RING"/>
</dbReference>
<proteinExistence type="predicted"/>
<dbReference type="CDD" id="cd23767">
    <property type="entry name" value="IQCD"/>
    <property type="match status" value="1"/>
</dbReference>
<dbReference type="Gene3D" id="3.30.40.10">
    <property type="entry name" value="Zinc/RING finger domain, C3HC4 (zinc finger)"/>
    <property type="match status" value="2"/>
</dbReference>
<dbReference type="SMART" id="SM00184">
    <property type="entry name" value="RING"/>
    <property type="match status" value="2"/>
</dbReference>
<gene>
    <name evidence="6" type="primary">rnf32</name>
</gene>
<keyword evidence="1" id="KW-0479">Metal-binding</keyword>
<sequence length="296" mass="33969">MPRGFGCKAERGRLTLAAVALQDHITRSVLVRNIPRNLPVSDASRGAAHVSRKHRNHNTRQSVICPEQTQGEEETEYVLDRGPPPPTLAQRMGLVAAPSRRLTAEEWAEVKTRSIQEGDSTQPCVICREEFRLQPQVLLSCSHVFHKVCLKSFEKFSGRKSCPMCRTEQYETRVIYDGARLHREKCAVRIQAFWRGYLVRKWYSNIKKYVPPKDQQLRRVFFEKKAVQRGIQDCPICLNPLGSHNGSSKEDRSVLLLSCSHLFHEPCLQAFELFFHEVKPTCPLCRSHYAKMLVSN</sequence>
<name>A0A9Q9VCS2_CYPCA</name>